<feature type="region of interest" description="Disordered" evidence="1">
    <location>
        <begin position="425"/>
        <end position="481"/>
    </location>
</feature>
<dbReference type="KEGG" id="tps:THAPSDRAFT_23747"/>
<dbReference type="GeneID" id="7445588"/>
<feature type="region of interest" description="Disordered" evidence="1">
    <location>
        <begin position="354"/>
        <end position="397"/>
    </location>
</feature>
<evidence type="ECO:0000313" key="2">
    <source>
        <dbReference type="EMBL" id="EED90867.1"/>
    </source>
</evidence>
<dbReference type="EMBL" id="CM000644">
    <property type="protein sequence ID" value="EED90867.1"/>
    <property type="molecule type" value="Genomic_DNA"/>
</dbReference>
<reference evidence="2 3" key="2">
    <citation type="journal article" date="2008" name="Nature">
        <title>The Phaeodactylum genome reveals the evolutionary history of diatom genomes.</title>
        <authorList>
            <person name="Bowler C."/>
            <person name="Allen A.E."/>
            <person name="Badger J.H."/>
            <person name="Grimwood J."/>
            <person name="Jabbari K."/>
            <person name="Kuo A."/>
            <person name="Maheswari U."/>
            <person name="Martens C."/>
            <person name="Maumus F."/>
            <person name="Otillar R.P."/>
            <person name="Rayko E."/>
            <person name="Salamov A."/>
            <person name="Vandepoele K."/>
            <person name="Beszteri B."/>
            <person name="Gruber A."/>
            <person name="Heijde M."/>
            <person name="Katinka M."/>
            <person name="Mock T."/>
            <person name="Valentin K."/>
            <person name="Verret F."/>
            <person name="Berges J.A."/>
            <person name="Brownlee C."/>
            <person name="Cadoret J.P."/>
            <person name="Chiovitti A."/>
            <person name="Choi C.J."/>
            <person name="Coesel S."/>
            <person name="De Martino A."/>
            <person name="Detter J.C."/>
            <person name="Durkin C."/>
            <person name="Falciatore A."/>
            <person name="Fournet J."/>
            <person name="Haruta M."/>
            <person name="Huysman M.J."/>
            <person name="Jenkins B.D."/>
            <person name="Jiroutova K."/>
            <person name="Jorgensen R.E."/>
            <person name="Joubert Y."/>
            <person name="Kaplan A."/>
            <person name="Kroger N."/>
            <person name="Kroth P.G."/>
            <person name="La Roche J."/>
            <person name="Lindquist E."/>
            <person name="Lommer M."/>
            <person name="Martin-Jezequel V."/>
            <person name="Lopez P.J."/>
            <person name="Lucas S."/>
            <person name="Mangogna M."/>
            <person name="McGinnis K."/>
            <person name="Medlin L.K."/>
            <person name="Montsant A."/>
            <person name="Oudot-Le Secq M.P."/>
            <person name="Napoli C."/>
            <person name="Obornik M."/>
            <person name="Parker M.S."/>
            <person name="Petit J.L."/>
            <person name="Porcel B.M."/>
            <person name="Poulsen N."/>
            <person name="Robison M."/>
            <person name="Rychlewski L."/>
            <person name="Rynearson T.A."/>
            <person name="Schmutz J."/>
            <person name="Shapiro H."/>
            <person name="Siaut M."/>
            <person name="Stanley M."/>
            <person name="Sussman M.R."/>
            <person name="Taylor A.R."/>
            <person name="Vardi A."/>
            <person name="von Dassow P."/>
            <person name="Vyverman W."/>
            <person name="Willis A."/>
            <person name="Wyrwicz L.S."/>
            <person name="Rokhsar D.S."/>
            <person name="Weissenbach J."/>
            <person name="Armbrust E.V."/>
            <person name="Green B.R."/>
            <person name="Van de Peer Y."/>
            <person name="Grigoriev I.V."/>
        </authorList>
    </citation>
    <scope>NUCLEOTIDE SEQUENCE [LARGE SCALE GENOMIC DNA]</scope>
    <source>
        <strain evidence="2 3">CCMP1335</strain>
    </source>
</reference>
<dbReference type="PaxDb" id="35128-Thaps23747"/>
<feature type="region of interest" description="Disordered" evidence="1">
    <location>
        <begin position="1"/>
        <end position="77"/>
    </location>
</feature>
<feature type="compositionally biased region" description="Basic and acidic residues" evidence="1">
    <location>
        <begin position="365"/>
        <end position="378"/>
    </location>
</feature>
<keyword evidence="3" id="KW-1185">Reference proteome</keyword>
<dbReference type="RefSeq" id="XP_002292016.1">
    <property type="nucleotide sequence ID" value="XM_002291980.1"/>
</dbReference>
<sequence length="977" mass="106503">MTSYSQNFGGFIFSDPNQQQQPQLSPGGCSSNMYSTGDGSNNGSQQMNQQHHHQQQQQLPNGGYVSTPQQQQQQGCGGQMLMQNQGTNAYASNQTGFAQGGVMNTNFNDLQQQQLQLQAQLQANLLQQQQAQQQAQSSGFSLGMLNPLNFFSGSTTNVNPVNGSANNLLNNNNISNNMGVFQQNTSMSPQLSSFNINQFGSPSPNPLAFMTPNMTPAPPTPQPMRTPMGATPIPNPLAVQAAAALMQTNNGAGFGQVSAPPFGESVAAVNHPPQPSYDTVSVSTKVVATNAMPPSAAAALVSKSFFRRGISSVGSALGIVANYINESLLSGIPFHIADRAMRESKETYAKWWEGGINDSNENDDDTTRVGDDGDRSIADDDTWVAGNKEPAEKKRKLDEDNHAVGVYKRGSALSVSLERNYNDMGIDTTQSHLNHKESKRLGDERQSTPQPQPMEVDSSIIKPRRSQFEHKKKPADVGGDSSGYGMFNNVGSMYGNDMYSAAAAGTARNNGVEINRSAGTSTNTSSPSKSTNSYSSYDAIGSYYTNEDDDDKEPEHVPATTATISVNENSTTITSSNTLDDTLRAIQEMIQEKNNASEEGEIYTMSSNPRNWVTKTIRSELIDALQSVQGDITDKRFLSSLEVLSRFYKASGRDARVNPWSGRKVSDESSYDYGGGDVGGPIAGDLLEGSWVNMSRPNYVECLGKNDEGDFMYTLGRMSFDMFQPGNLICSVQSTHNNIRIVGEKEELPKDVPSSLKEEVALLSNSECDSSAKRPLLRSYDIAVSMTLEPLESVGQAEPPSATPSPTKRMRAIMAVRGYILPDPDVPNRLTVWFTGGKLCPAKLANQDGAETDDEDDDKCEMKHSASEEDGYGGFEEWTALFSKGKWRKTLGERARAMAAKLLLGADIPNKMEEEGQMEYHLHRPIGGHSKIYIDVLYLDDDILIMRGHHGTIYAMARSCVSQRYRNMRLKNQTSDA</sequence>
<dbReference type="HOGENOM" id="CLU_304317_0_0_1"/>
<feature type="compositionally biased region" description="Basic and acidic residues" evidence="1">
    <location>
        <begin position="434"/>
        <end position="446"/>
    </location>
</feature>
<dbReference type="AlphaFoldDB" id="B8C6U8"/>
<protein>
    <submittedName>
        <fullName evidence="2">Uncharacterized protein</fullName>
    </submittedName>
</protein>
<dbReference type="Proteomes" id="UP000001449">
    <property type="component" value="Chromosome 8"/>
</dbReference>
<dbReference type="eggNOG" id="ENOG502T2VT">
    <property type="taxonomic scope" value="Eukaryota"/>
</dbReference>
<feature type="region of interest" description="Disordered" evidence="1">
    <location>
        <begin position="514"/>
        <end position="536"/>
    </location>
</feature>
<proteinExistence type="predicted"/>
<name>B8C6U8_THAPS</name>
<dbReference type="OMA" id="MRGHHGT"/>
<dbReference type="InParanoid" id="B8C6U8"/>
<feature type="compositionally biased region" description="Basic residues" evidence="1">
    <location>
        <begin position="462"/>
        <end position="473"/>
    </location>
</feature>
<reference evidence="2 3" key="1">
    <citation type="journal article" date="2004" name="Science">
        <title>The genome of the diatom Thalassiosira pseudonana: ecology, evolution, and metabolism.</title>
        <authorList>
            <person name="Armbrust E.V."/>
            <person name="Berges J.A."/>
            <person name="Bowler C."/>
            <person name="Green B.R."/>
            <person name="Martinez D."/>
            <person name="Putnam N.H."/>
            <person name="Zhou S."/>
            <person name="Allen A.E."/>
            <person name="Apt K.E."/>
            <person name="Bechner M."/>
            <person name="Brzezinski M.A."/>
            <person name="Chaal B.K."/>
            <person name="Chiovitti A."/>
            <person name="Davis A.K."/>
            <person name="Demarest M.S."/>
            <person name="Detter J.C."/>
            <person name="Glavina T."/>
            <person name="Goodstein D."/>
            <person name="Hadi M.Z."/>
            <person name="Hellsten U."/>
            <person name="Hildebrand M."/>
            <person name="Jenkins B.D."/>
            <person name="Jurka J."/>
            <person name="Kapitonov V.V."/>
            <person name="Kroger N."/>
            <person name="Lau W.W."/>
            <person name="Lane T.W."/>
            <person name="Larimer F.W."/>
            <person name="Lippmeier J.C."/>
            <person name="Lucas S."/>
            <person name="Medina M."/>
            <person name="Montsant A."/>
            <person name="Obornik M."/>
            <person name="Parker M.S."/>
            <person name="Palenik B."/>
            <person name="Pazour G.J."/>
            <person name="Richardson P.M."/>
            <person name="Rynearson T.A."/>
            <person name="Saito M.A."/>
            <person name="Schwartz D.C."/>
            <person name="Thamatrakoln K."/>
            <person name="Valentin K."/>
            <person name="Vardi A."/>
            <person name="Wilkerson F.P."/>
            <person name="Rokhsar D.S."/>
        </authorList>
    </citation>
    <scope>NUCLEOTIDE SEQUENCE [LARGE SCALE GENOMIC DNA]</scope>
    <source>
        <strain evidence="2 3">CCMP1335</strain>
    </source>
</reference>
<evidence type="ECO:0000256" key="1">
    <source>
        <dbReference type="SAM" id="MobiDB-lite"/>
    </source>
</evidence>
<organism evidence="2 3">
    <name type="scientific">Thalassiosira pseudonana</name>
    <name type="common">Marine diatom</name>
    <name type="synonym">Cyclotella nana</name>
    <dbReference type="NCBI Taxonomy" id="35128"/>
    <lineage>
        <taxon>Eukaryota</taxon>
        <taxon>Sar</taxon>
        <taxon>Stramenopiles</taxon>
        <taxon>Ochrophyta</taxon>
        <taxon>Bacillariophyta</taxon>
        <taxon>Coscinodiscophyceae</taxon>
        <taxon>Thalassiosirophycidae</taxon>
        <taxon>Thalassiosirales</taxon>
        <taxon>Thalassiosiraceae</taxon>
        <taxon>Thalassiosira</taxon>
    </lineage>
</organism>
<feature type="compositionally biased region" description="Polar residues" evidence="1">
    <location>
        <begin position="15"/>
        <end position="44"/>
    </location>
</feature>
<gene>
    <name evidence="2" type="ORF">THAPSDRAFT_23747</name>
</gene>
<accession>B8C6U8</accession>
<feature type="compositionally biased region" description="Low complexity" evidence="1">
    <location>
        <begin position="520"/>
        <end position="536"/>
    </location>
</feature>
<evidence type="ECO:0000313" key="3">
    <source>
        <dbReference type="Proteomes" id="UP000001449"/>
    </source>
</evidence>